<reference evidence="7" key="1">
    <citation type="submission" date="2022-06" db="EMBL/GenBank/DDBJ databases">
        <title>Complete genome sequences of two strains of the flax pathogen Septoria linicola.</title>
        <authorList>
            <person name="Lapalu N."/>
            <person name="Simon A."/>
            <person name="Demenou B."/>
            <person name="Paumier D."/>
            <person name="Guillot M.-P."/>
            <person name="Gout L."/>
            <person name="Valade R."/>
        </authorList>
    </citation>
    <scope>NUCLEOTIDE SEQUENCE</scope>
    <source>
        <strain evidence="7">SE15195</strain>
    </source>
</reference>
<dbReference type="SUPFAM" id="SSF103473">
    <property type="entry name" value="MFS general substrate transporter"/>
    <property type="match status" value="1"/>
</dbReference>
<keyword evidence="5 6" id="KW-0472">Membrane</keyword>
<evidence type="ECO:0000256" key="2">
    <source>
        <dbReference type="ARBA" id="ARBA00022448"/>
    </source>
</evidence>
<evidence type="ECO:0000313" key="7">
    <source>
        <dbReference type="EMBL" id="USW53979.1"/>
    </source>
</evidence>
<accession>A0A9Q9ASR3</accession>
<feature type="transmembrane region" description="Helical" evidence="6">
    <location>
        <begin position="111"/>
        <end position="129"/>
    </location>
</feature>
<feature type="transmembrane region" description="Helical" evidence="6">
    <location>
        <begin position="84"/>
        <end position="105"/>
    </location>
</feature>
<dbReference type="PANTHER" id="PTHR43791:SF49">
    <property type="entry name" value="TRANSPORTER, PUTATIVE (AFU_ORTHOLOGUE AFUA_4G04250)-RELATED"/>
    <property type="match status" value="1"/>
</dbReference>
<comment type="subcellular location">
    <subcellularLocation>
        <location evidence="1">Membrane</location>
        <topology evidence="1">Multi-pass membrane protein</topology>
    </subcellularLocation>
</comment>
<feature type="transmembrane region" description="Helical" evidence="6">
    <location>
        <begin position="174"/>
        <end position="195"/>
    </location>
</feature>
<organism evidence="7 8">
    <name type="scientific">Septoria linicola</name>
    <dbReference type="NCBI Taxonomy" id="215465"/>
    <lineage>
        <taxon>Eukaryota</taxon>
        <taxon>Fungi</taxon>
        <taxon>Dikarya</taxon>
        <taxon>Ascomycota</taxon>
        <taxon>Pezizomycotina</taxon>
        <taxon>Dothideomycetes</taxon>
        <taxon>Dothideomycetidae</taxon>
        <taxon>Mycosphaerellales</taxon>
        <taxon>Mycosphaerellaceae</taxon>
        <taxon>Septoria</taxon>
    </lineage>
</organism>
<evidence type="ECO:0000256" key="1">
    <source>
        <dbReference type="ARBA" id="ARBA00004141"/>
    </source>
</evidence>
<keyword evidence="3 6" id="KW-0812">Transmembrane</keyword>
<evidence type="ECO:0000256" key="4">
    <source>
        <dbReference type="ARBA" id="ARBA00022989"/>
    </source>
</evidence>
<dbReference type="AlphaFoldDB" id="A0A9Q9ASR3"/>
<dbReference type="GO" id="GO:0016020">
    <property type="term" value="C:membrane"/>
    <property type="evidence" value="ECO:0007669"/>
    <property type="project" value="UniProtKB-SubCell"/>
</dbReference>
<keyword evidence="2" id="KW-0813">Transport</keyword>
<evidence type="ECO:0000256" key="6">
    <source>
        <dbReference type="SAM" id="Phobius"/>
    </source>
</evidence>
<dbReference type="FunFam" id="1.20.1250.20:FF:000013">
    <property type="entry name" value="MFS general substrate transporter"/>
    <property type="match status" value="1"/>
</dbReference>
<keyword evidence="4 6" id="KW-1133">Transmembrane helix</keyword>
<protein>
    <submittedName>
        <fullName evidence="7">MFS transporter superfamily</fullName>
    </submittedName>
</protein>
<dbReference type="Proteomes" id="UP001056384">
    <property type="component" value="Chromosome 5"/>
</dbReference>
<feature type="transmembrane region" description="Helical" evidence="6">
    <location>
        <begin position="55"/>
        <end position="72"/>
    </location>
</feature>
<proteinExistence type="predicted"/>
<gene>
    <name evidence="7" type="ORF">Slin15195_G072980</name>
</gene>
<evidence type="ECO:0000256" key="3">
    <source>
        <dbReference type="ARBA" id="ARBA00022692"/>
    </source>
</evidence>
<keyword evidence="8" id="KW-1185">Reference proteome</keyword>
<dbReference type="GO" id="GO:0022857">
    <property type="term" value="F:transmembrane transporter activity"/>
    <property type="evidence" value="ECO:0007669"/>
    <property type="project" value="TreeGrafter"/>
</dbReference>
<dbReference type="Gene3D" id="1.20.1250.20">
    <property type="entry name" value="MFS general substrate transporter like domains"/>
    <property type="match status" value="1"/>
</dbReference>
<dbReference type="PANTHER" id="PTHR43791">
    <property type="entry name" value="PERMEASE-RELATED"/>
    <property type="match status" value="1"/>
</dbReference>
<evidence type="ECO:0000256" key="5">
    <source>
        <dbReference type="ARBA" id="ARBA00023136"/>
    </source>
</evidence>
<sequence>MTWTDAKATLTDWKLYAHYLVQFGISTPFSSLSLFTPTITAALGYNCLRAQLMTVPPYAVAYVVTVAVAASADHFNARGLHTAVFAAIGPVGFLASAVLAASAFAARYGCLIVAASGTFACIPPFLGWVSSNVFNTASVGLVIALNLSFGAAGQILGVWIYTPDEKAAGYPTGHWINAGLLLFVVVGCLGLVVYYRLLNRQTRMSGCERLYKC</sequence>
<evidence type="ECO:0000313" key="8">
    <source>
        <dbReference type="Proteomes" id="UP001056384"/>
    </source>
</evidence>
<dbReference type="InterPro" id="IPR036259">
    <property type="entry name" value="MFS_trans_sf"/>
</dbReference>
<dbReference type="EMBL" id="CP099422">
    <property type="protein sequence ID" value="USW53979.1"/>
    <property type="molecule type" value="Genomic_DNA"/>
</dbReference>
<name>A0A9Q9ASR3_9PEZI</name>
<feature type="transmembrane region" description="Helical" evidence="6">
    <location>
        <begin position="141"/>
        <end position="162"/>
    </location>
</feature>